<dbReference type="SUPFAM" id="SSF143631">
    <property type="entry name" value="ApbE-like"/>
    <property type="match status" value="1"/>
</dbReference>
<keyword evidence="7 10" id="KW-0460">Magnesium</keyword>
<evidence type="ECO:0000256" key="9">
    <source>
        <dbReference type="ARBA" id="ARBA00048540"/>
    </source>
</evidence>
<evidence type="ECO:0000256" key="7">
    <source>
        <dbReference type="ARBA" id="ARBA00022842"/>
    </source>
</evidence>
<dbReference type="EMBL" id="LITT01000035">
    <property type="protein sequence ID" value="OAA84886.1"/>
    <property type="molecule type" value="Genomic_DNA"/>
</dbReference>
<dbReference type="GO" id="GO:0046872">
    <property type="term" value="F:metal ion binding"/>
    <property type="evidence" value="ECO:0007669"/>
    <property type="project" value="UniProtKB-UniRule"/>
</dbReference>
<evidence type="ECO:0000256" key="6">
    <source>
        <dbReference type="ARBA" id="ARBA00022827"/>
    </source>
</evidence>
<evidence type="ECO:0000256" key="3">
    <source>
        <dbReference type="ARBA" id="ARBA00022630"/>
    </source>
</evidence>
<protein>
    <recommendedName>
        <fullName evidence="2 10">FAD:protein FMN transferase</fullName>
        <ecNumber evidence="1 10">2.7.1.180</ecNumber>
    </recommendedName>
    <alternativeName>
        <fullName evidence="8 10">Flavin transferase</fullName>
    </alternativeName>
</protein>
<comment type="cofactor">
    <cofactor evidence="11">
        <name>Mg(2+)</name>
        <dbReference type="ChEBI" id="CHEBI:18420"/>
    </cofactor>
    <cofactor evidence="11">
        <name>Mn(2+)</name>
        <dbReference type="ChEBI" id="CHEBI:29035"/>
    </cofactor>
    <text evidence="11">Magnesium. Can also use manganese.</text>
</comment>
<dbReference type="GO" id="GO:0016740">
    <property type="term" value="F:transferase activity"/>
    <property type="evidence" value="ECO:0007669"/>
    <property type="project" value="UniProtKB-UniRule"/>
</dbReference>
<feature type="binding site" evidence="11">
    <location>
        <position position="176"/>
    </location>
    <ligand>
        <name>Mg(2+)</name>
        <dbReference type="ChEBI" id="CHEBI:18420"/>
    </ligand>
</feature>
<name>A0A162KW18_9CLOT</name>
<accession>A0A162KW18</accession>
<keyword evidence="3 10" id="KW-0285">Flavoprotein</keyword>
<dbReference type="Pfam" id="PF02424">
    <property type="entry name" value="ApbE"/>
    <property type="match status" value="1"/>
</dbReference>
<evidence type="ECO:0000256" key="8">
    <source>
        <dbReference type="ARBA" id="ARBA00031306"/>
    </source>
</evidence>
<evidence type="ECO:0000256" key="2">
    <source>
        <dbReference type="ARBA" id="ARBA00016337"/>
    </source>
</evidence>
<dbReference type="AlphaFoldDB" id="A0A162KW18"/>
<evidence type="ECO:0000256" key="5">
    <source>
        <dbReference type="ARBA" id="ARBA00022723"/>
    </source>
</evidence>
<feature type="transmembrane region" description="Helical" evidence="12">
    <location>
        <begin position="7"/>
        <end position="24"/>
    </location>
</feature>
<dbReference type="Gene3D" id="3.10.520.10">
    <property type="entry name" value="ApbE-like domains"/>
    <property type="match status" value="1"/>
</dbReference>
<dbReference type="PANTHER" id="PTHR30040:SF2">
    <property type="entry name" value="FAD:PROTEIN FMN TRANSFERASE"/>
    <property type="match status" value="1"/>
</dbReference>
<dbReference type="InterPro" id="IPR024932">
    <property type="entry name" value="ApbE"/>
</dbReference>
<evidence type="ECO:0000256" key="12">
    <source>
        <dbReference type="SAM" id="Phobius"/>
    </source>
</evidence>
<evidence type="ECO:0000256" key="11">
    <source>
        <dbReference type="PIRSR" id="PIRSR006268-2"/>
    </source>
</evidence>
<dbReference type="EC" id="2.7.1.180" evidence="1 10"/>
<evidence type="ECO:0000256" key="10">
    <source>
        <dbReference type="PIRNR" id="PIRNR006268"/>
    </source>
</evidence>
<dbReference type="PATRIC" id="fig|1538.10.peg.2688"/>
<feature type="binding site" evidence="11">
    <location>
        <position position="290"/>
    </location>
    <ligand>
        <name>Mg(2+)</name>
        <dbReference type="ChEBI" id="CHEBI:18420"/>
    </ligand>
</feature>
<proteinExistence type="inferred from homology"/>
<evidence type="ECO:0000313" key="13">
    <source>
        <dbReference type="EMBL" id="OAA84886.1"/>
    </source>
</evidence>
<dbReference type="PIRSF" id="PIRSF006268">
    <property type="entry name" value="ApbE"/>
    <property type="match status" value="1"/>
</dbReference>
<comment type="catalytic activity">
    <reaction evidence="9 10">
        <text>L-threonyl-[protein] + FAD = FMN-L-threonyl-[protein] + AMP + H(+)</text>
        <dbReference type="Rhea" id="RHEA:36847"/>
        <dbReference type="Rhea" id="RHEA-COMP:11060"/>
        <dbReference type="Rhea" id="RHEA-COMP:11061"/>
        <dbReference type="ChEBI" id="CHEBI:15378"/>
        <dbReference type="ChEBI" id="CHEBI:30013"/>
        <dbReference type="ChEBI" id="CHEBI:57692"/>
        <dbReference type="ChEBI" id="CHEBI:74257"/>
        <dbReference type="ChEBI" id="CHEBI:456215"/>
        <dbReference type="EC" id="2.7.1.180"/>
    </reaction>
</comment>
<keyword evidence="4 10" id="KW-0808">Transferase</keyword>
<dbReference type="Proteomes" id="UP000077407">
    <property type="component" value="Unassembled WGS sequence"/>
</dbReference>
<sequence>MKYNRKLNVFLIIIIIVSMIPLTACVKDNVQPVSKTEYMLGTICTITVYDNKPESVIDKAFTRIKEIENKMSVNKPGTELDAVADAAGKNFVKVSKDTFYVLKKGKYYSEQSSGAFDITVGPLVKLWGIGTDNARLPSQSEIDEKKSLINYKDLLLDEKDSKVMLKRQGMSLDLGGIAKGYSADEAARILKENGVKHAIVNLGGNILAINTNTNGKPWNIGVQDPFKTRGDPAGGLNVTNKTVVTSGIYERYFEKNGKKYHHILNPFTGYPMDNNLASVTLVTDVSIDADAMTKNIFYLGVDKGMDYVNKKNGLQAIFITKDKKVYITDGLKGNFEITNSNFKLMDKK</sequence>
<keyword evidence="12" id="KW-1133">Transmembrane helix</keyword>
<gene>
    <name evidence="13" type="primary">apbE_1</name>
    <name evidence="13" type="ORF">WY13_02789</name>
</gene>
<evidence type="ECO:0000256" key="4">
    <source>
        <dbReference type="ARBA" id="ARBA00022679"/>
    </source>
</evidence>
<keyword evidence="13" id="KW-0449">Lipoprotein</keyword>
<dbReference type="RefSeq" id="WP_063556156.1">
    <property type="nucleotide sequence ID" value="NZ_LITT01000035.1"/>
</dbReference>
<keyword evidence="6 10" id="KW-0274">FAD</keyword>
<keyword evidence="12" id="KW-0812">Transmembrane</keyword>
<organism evidence="13 14">
    <name type="scientific">Clostridium ljungdahlii</name>
    <dbReference type="NCBI Taxonomy" id="1538"/>
    <lineage>
        <taxon>Bacteria</taxon>
        <taxon>Bacillati</taxon>
        <taxon>Bacillota</taxon>
        <taxon>Clostridia</taxon>
        <taxon>Eubacteriales</taxon>
        <taxon>Clostridiaceae</taxon>
        <taxon>Clostridium</taxon>
    </lineage>
</organism>
<keyword evidence="12" id="KW-0472">Membrane</keyword>
<dbReference type="PANTHER" id="PTHR30040">
    <property type="entry name" value="THIAMINE BIOSYNTHESIS LIPOPROTEIN APBE"/>
    <property type="match status" value="1"/>
</dbReference>
<evidence type="ECO:0000256" key="1">
    <source>
        <dbReference type="ARBA" id="ARBA00011955"/>
    </source>
</evidence>
<comment type="caution">
    <text evidence="13">The sequence shown here is derived from an EMBL/GenBank/DDBJ whole genome shotgun (WGS) entry which is preliminary data.</text>
</comment>
<evidence type="ECO:0000313" key="14">
    <source>
        <dbReference type="Proteomes" id="UP000077407"/>
    </source>
</evidence>
<reference evidence="13 14" key="1">
    <citation type="journal article" date="2015" name="Biotechnol. Bioeng.">
        <title>Genome sequence and phenotypic characterization of Caulobacter segnis.</title>
        <authorList>
            <person name="Patel S."/>
            <person name="Fletcher B."/>
            <person name="Scott D.C."/>
            <person name="Ely B."/>
        </authorList>
    </citation>
    <scope>NUCLEOTIDE SEQUENCE [LARGE SCALE GENOMIC DNA]</scope>
    <source>
        <strain evidence="13 14">ERI-2</strain>
    </source>
</reference>
<dbReference type="OrthoDB" id="9778595at2"/>
<comment type="similarity">
    <text evidence="10">Belongs to the ApbE family.</text>
</comment>
<dbReference type="InterPro" id="IPR003374">
    <property type="entry name" value="ApbE-like_sf"/>
</dbReference>
<keyword evidence="5 10" id="KW-0479">Metal-binding</keyword>